<gene>
    <name evidence="6" type="primary">khpB</name>
    <name evidence="6" type="synonym">eloR</name>
    <name evidence="8" type="ORF">DCMF_18025</name>
</gene>
<dbReference type="RefSeq" id="WP_148135711.1">
    <property type="nucleotide sequence ID" value="NZ_CP017634.1"/>
</dbReference>
<evidence type="ECO:0000256" key="4">
    <source>
        <dbReference type="ARBA" id="ARBA00023186"/>
    </source>
</evidence>
<organism evidence="8 9">
    <name type="scientific">Formimonas warabiya</name>
    <dbReference type="NCBI Taxonomy" id="1761012"/>
    <lineage>
        <taxon>Bacteria</taxon>
        <taxon>Bacillati</taxon>
        <taxon>Bacillota</taxon>
        <taxon>Clostridia</taxon>
        <taxon>Eubacteriales</taxon>
        <taxon>Peptococcaceae</taxon>
        <taxon>Candidatus Formimonas</taxon>
    </lineage>
</organism>
<dbReference type="PANTHER" id="PTHR35800:SF1">
    <property type="entry name" value="RNA-BINDING PROTEIN KHPB"/>
    <property type="match status" value="1"/>
</dbReference>
<dbReference type="Gene3D" id="3.30.300.20">
    <property type="match status" value="1"/>
</dbReference>
<keyword evidence="5 6" id="KW-0961">Cell wall biogenesis/degradation</keyword>
<dbReference type="GO" id="GO:0009252">
    <property type="term" value="P:peptidoglycan biosynthetic process"/>
    <property type="evidence" value="ECO:0007669"/>
    <property type="project" value="UniProtKB-UniRule"/>
</dbReference>
<keyword evidence="1 6" id="KW-0963">Cytoplasm</keyword>
<dbReference type="GO" id="GO:0008360">
    <property type="term" value="P:regulation of cell shape"/>
    <property type="evidence" value="ECO:0007669"/>
    <property type="project" value="UniProtKB-KW"/>
</dbReference>
<dbReference type="CDD" id="cd02644">
    <property type="entry name" value="R3H_jag"/>
    <property type="match status" value="1"/>
</dbReference>
<dbReference type="PANTHER" id="PTHR35800">
    <property type="entry name" value="PROTEIN JAG"/>
    <property type="match status" value="1"/>
</dbReference>
<feature type="domain" description="R3H" evidence="7">
    <location>
        <begin position="177"/>
        <end position="243"/>
    </location>
</feature>
<dbReference type="InterPro" id="IPR015946">
    <property type="entry name" value="KH_dom-like_a/b"/>
</dbReference>
<dbReference type="SMART" id="SM01245">
    <property type="entry name" value="Jag_N"/>
    <property type="match status" value="1"/>
</dbReference>
<dbReference type="InterPro" id="IPR039247">
    <property type="entry name" value="KhpB"/>
</dbReference>
<dbReference type="OrthoDB" id="9794483at2"/>
<dbReference type="Pfam" id="PF14804">
    <property type="entry name" value="Jag_N"/>
    <property type="match status" value="1"/>
</dbReference>
<dbReference type="GO" id="GO:0071555">
    <property type="term" value="P:cell wall organization"/>
    <property type="evidence" value="ECO:0007669"/>
    <property type="project" value="UniProtKB-KW"/>
</dbReference>
<comment type="similarity">
    <text evidence="6">Belongs to the KhpB RNA-binding protein family.</text>
</comment>
<dbReference type="InterPro" id="IPR038008">
    <property type="entry name" value="Jag_KH"/>
</dbReference>
<protein>
    <recommendedName>
        <fullName evidence="6">RNA-binding protein KhpB</fullName>
    </recommendedName>
    <alternativeName>
        <fullName evidence="6">RNA-binding protein EloR</fullName>
    </alternativeName>
</protein>
<accession>A0A3G1KVD6</accession>
<evidence type="ECO:0000256" key="5">
    <source>
        <dbReference type="ARBA" id="ARBA00023316"/>
    </source>
</evidence>
<keyword evidence="4 6" id="KW-0143">Chaperone</keyword>
<dbReference type="GO" id="GO:0005737">
    <property type="term" value="C:cytoplasm"/>
    <property type="evidence" value="ECO:0007669"/>
    <property type="project" value="UniProtKB-SubCell"/>
</dbReference>
<evidence type="ECO:0000256" key="2">
    <source>
        <dbReference type="ARBA" id="ARBA00022884"/>
    </source>
</evidence>
<dbReference type="InterPro" id="IPR038247">
    <property type="entry name" value="Jag_N_dom_sf"/>
</dbReference>
<dbReference type="Pfam" id="PF01424">
    <property type="entry name" value="R3H"/>
    <property type="match status" value="1"/>
</dbReference>
<evidence type="ECO:0000313" key="8">
    <source>
        <dbReference type="EMBL" id="ATW26402.1"/>
    </source>
</evidence>
<keyword evidence="2 6" id="KW-0694">RNA-binding</keyword>
<proteinExistence type="inferred from homology"/>
<evidence type="ECO:0000256" key="3">
    <source>
        <dbReference type="ARBA" id="ARBA00022960"/>
    </source>
</evidence>
<dbReference type="InterPro" id="IPR001374">
    <property type="entry name" value="R3H_dom"/>
</dbReference>
<name>A0A3G1KVD6_FORW1</name>
<comment type="function">
    <text evidence="6">A probable RNA chaperone. Forms a complex with KhpA which binds to cellular RNA and controls its expression. Plays a role in peptidoglycan (PG) homeostasis and cell length regulation.</text>
</comment>
<dbReference type="InterPro" id="IPR036867">
    <property type="entry name" value="R3H_dom_sf"/>
</dbReference>
<dbReference type="SUPFAM" id="SSF82708">
    <property type="entry name" value="R3H domain"/>
    <property type="match status" value="1"/>
</dbReference>
<keyword evidence="3 6" id="KW-0133">Cell shape</keyword>
<comment type="domain">
    <text evidence="6">Has an N-terminal Jag-N domain and 2 RNA-binding domains (KH and R3H).</text>
</comment>
<dbReference type="PROSITE" id="PS51061">
    <property type="entry name" value="R3H"/>
    <property type="match status" value="1"/>
</dbReference>
<dbReference type="InterPro" id="IPR032782">
    <property type="entry name" value="KhpB_N"/>
</dbReference>
<dbReference type="NCBIfam" id="NF041568">
    <property type="entry name" value="Jag_EloR"/>
    <property type="match status" value="1"/>
</dbReference>
<evidence type="ECO:0000256" key="1">
    <source>
        <dbReference type="ARBA" id="ARBA00022490"/>
    </source>
</evidence>
<dbReference type="HAMAP" id="MF_00867">
    <property type="entry name" value="KhpB"/>
    <property type="match status" value="1"/>
</dbReference>
<dbReference type="Proteomes" id="UP000323521">
    <property type="component" value="Chromosome"/>
</dbReference>
<comment type="subunit">
    <text evidence="6">Forms a complex with KhpA.</text>
</comment>
<keyword evidence="9" id="KW-1185">Reference proteome</keyword>
<dbReference type="Gene3D" id="3.30.1370.50">
    <property type="entry name" value="R3H-like domain"/>
    <property type="match status" value="1"/>
</dbReference>
<feature type="region of interest" description="Jag_N domain" evidence="6">
    <location>
        <begin position="5"/>
        <end position="55"/>
    </location>
</feature>
<evidence type="ECO:0000259" key="7">
    <source>
        <dbReference type="PROSITE" id="PS51061"/>
    </source>
</evidence>
<dbReference type="InterPro" id="IPR034079">
    <property type="entry name" value="R3H_KhpB"/>
</dbReference>
<dbReference type="CDD" id="cd02414">
    <property type="entry name" value="KH-II_Jag"/>
    <property type="match status" value="1"/>
</dbReference>
<evidence type="ECO:0000256" key="6">
    <source>
        <dbReference type="HAMAP-Rule" id="MF_00867"/>
    </source>
</evidence>
<sequence>MKTIEKTGKTIDDAIELALKELQCVRDDAEVEILDAPSRGLFGLIGTKAARVKVTLRDKKSEPEKVMSFAERRSSKIESVKKAPLEKVEAAEDHGHPEEVAVEFLGKIFQKLDVKVNTEVSYQEDFLYLSFHGDDLGILIGRRGETLDSLQYLANLVVGKKCGQRYRIVLDVEGYRKRREQTLINLAHRLSEKVKRTGHNIVLEPMNPHERRIIHTALQNDQRVRTFSEGEEPYRKVIITKKAK</sequence>
<comment type="subcellular location">
    <subcellularLocation>
        <location evidence="6">Cytoplasm</location>
    </subcellularLocation>
</comment>
<dbReference type="SMART" id="SM00393">
    <property type="entry name" value="R3H"/>
    <property type="match status" value="1"/>
</dbReference>
<reference evidence="8 9" key="1">
    <citation type="submission" date="2016-10" db="EMBL/GenBank/DDBJ databases">
        <title>Complete Genome Sequence of Peptococcaceae strain DCMF.</title>
        <authorList>
            <person name="Edwards R.J."/>
            <person name="Holland S.I."/>
            <person name="Deshpande N.P."/>
            <person name="Wong Y.K."/>
            <person name="Ertan H."/>
            <person name="Manefield M."/>
            <person name="Russell T.L."/>
            <person name="Lee M.J."/>
        </authorList>
    </citation>
    <scope>NUCLEOTIDE SEQUENCE [LARGE SCALE GENOMIC DNA]</scope>
    <source>
        <strain evidence="8 9">DCMF</strain>
    </source>
</reference>
<dbReference type="Pfam" id="PF13083">
    <property type="entry name" value="KH_KhpA-B"/>
    <property type="match status" value="1"/>
</dbReference>
<dbReference type="EMBL" id="CP017634">
    <property type="protein sequence ID" value="ATW26402.1"/>
    <property type="molecule type" value="Genomic_DNA"/>
</dbReference>
<evidence type="ECO:0000313" key="9">
    <source>
        <dbReference type="Proteomes" id="UP000323521"/>
    </source>
</evidence>
<dbReference type="GO" id="GO:0003723">
    <property type="term" value="F:RNA binding"/>
    <property type="evidence" value="ECO:0007669"/>
    <property type="project" value="UniProtKB-UniRule"/>
</dbReference>
<dbReference type="KEGG" id="fwa:DCMF_18025"/>
<dbReference type="Gene3D" id="3.30.30.80">
    <property type="entry name" value="probable RNA-binding protein from clostridium symbiosum atcc 14940"/>
    <property type="match status" value="1"/>
</dbReference>
<dbReference type="AlphaFoldDB" id="A0A3G1KVD6"/>